<organism evidence="1">
    <name type="scientific">Lepeophtheirus salmonis</name>
    <name type="common">Salmon louse</name>
    <name type="synonym">Caligus salmonis</name>
    <dbReference type="NCBI Taxonomy" id="72036"/>
    <lineage>
        <taxon>Eukaryota</taxon>
        <taxon>Metazoa</taxon>
        <taxon>Ecdysozoa</taxon>
        <taxon>Arthropoda</taxon>
        <taxon>Crustacea</taxon>
        <taxon>Multicrustacea</taxon>
        <taxon>Hexanauplia</taxon>
        <taxon>Copepoda</taxon>
        <taxon>Siphonostomatoida</taxon>
        <taxon>Caligidae</taxon>
        <taxon>Lepeophtheirus</taxon>
    </lineage>
</organism>
<reference evidence="1" key="1">
    <citation type="submission" date="2014-05" db="EMBL/GenBank/DDBJ databases">
        <authorList>
            <person name="Chronopoulou M."/>
        </authorList>
    </citation>
    <scope>NUCLEOTIDE SEQUENCE</scope>
    <source>
        <tissue evidence="1">Whole organism</tissue>
    </source>
</reference>
<proteinExistence type="predicted"/>
<dbReference type="AlphaFoldDB" id="A0A0K2UYD6"/>
<protein>
    <submittedName>
        <fullName evidence="1">Uncharacterized protein</fullName>
    </submittedName>
</protein>
<name>A0A0K2UYD6_LEPSM</name>
<sequence>MIKRAQTQSLHTRYIL</sequence>
<accession>A0A0K2UYD6</accession>
<dbReference type="EMBL" id="HACA01025375">
    <property type="protein sequence ID" value="CDW42736.1"/>
    <property type="molecule type" value="Transcribed_RNA"/>
</dbReference>
<evidence type="ECO:0000313" key="1">
    <source>
        <dbReference type="EMBL" id="CDW42736.1"/>
    </source>
</evidence>